<evidence type="ECO:0000259" key="1">
    <source>
        <dbReference type="SMART" id="SM00484"/>
    </source>
</evidence>
<gene>
    <name evidence="2" type="ORF">OH76DRAFT_1328484</name>
    <name evidence="3" type="ORF">OH76DRAFT_1334063</name>
</gene>
<dbReference type="Proteomes" id="UP000256964">
    <property type="component" value="Unassembled WGS sequence"/>
</dbReference>
<dbReference type="EMBL" id="KZ857542">
    <property type="protein sequence ID" value="RDX40687.1"/>
    <property type="molecule type" value="Genomic_DNA"/>
</dbReference>
<dbReference type="PANTHER" id="PTHR11081">
    <property type="entry name" value="FLAP ENDONUCLEASE FAMILY MEMBER"/>
    <property type="match status" value="1"/>
</dbReference>
<dbReference type="EMBL" id="KZ857557">
    <property type="protein sequence ID" value="RDX40412.1"/>
    <property type="molecule type" value="Genomic_DNA"/>
</dbReference>
<dbReference type="CDD" id="cd09870">
    <property type="entry name" value="PIN_YEN1"/>
    <property type="match status" value="1"/>
</dbReference>
<dbReference type="GO" id="GO:0017108">
    <property type="term" value="F:5'-flap endonuclease activity"/>
    <property type="evidence" value="ECO:0007669"/>
    <property type="project" value="TreeGrafter"/>
</dbReference>
<dbReference type="SMART" id="SM00484">
    <property type="entry name" value="XPGI"/>
    <property type="match status" value="1"/>
</dbReference>
<organism evidence="2 4">
    <name type="scientific">Lentinus brumalis</name>
    <dbReference type="NCBI Taxonomy" id="2498619"/>
    <lineage>
        <taxon>Eukaryota</taxon>
        <taxon>Fungi</taxon>
        <taxon>Dikarya</taxon>
        <taxon>Basidiomycota</taxon>
        <taxon>Agaricomycotina</taxon>
        <taxon>Agaricomycetes</taxon>
        <taxon>Polyporales</taxon>
        <taxon>Polyporaceae</taxon>
        <taxon>Lentinus</taxon>
    </lineage>
</organism>
<proteinExistence type="predicted"/>
<evidence type="ECO:0000313" key="2">
    <source>
        <dbReference type="EMBL" id="RDX40412.1"/>
    </source>
</evidence>
<feature type="non-terminal residue" evidence="2">
    <location>
        <position position="1"/>
    </location>
</feature>
<dbReference type="InterPro" id="IPR029060">
    <property type="entry name" value="PIN-like_dom_sf"/>
</dbReference>
<keyword evidence="4" id="KW-1185">Reference proteome</keyword>
<name>A0A371CJE0_9APHY</name>
<reference evidence="2 4" key="1">
    <citation type="journal article" date="2018" name="Biotechnol. Biofuels">
        <title>Integrative visual omics of the white-rot fungus Polyporus brumalis exposes the biotechnological potential of its oxidative enzymes for delignifying raw plant biomass.</title>
        <authorList>
            <person name="Miyauchi S."/>
            <person name="Rancon A."/>
            <person name="Drula E."/>
            <person name="Hage H."/>
            <person name="Chaduli D."/>
            <person name="Favel A."/>
            <person name="Grisel S."/>
            <person name="Henrissat B."/>
            <person name="Herpoel-Gimbert I."/>
            <person name="Ruiz-Duenas F.J."/>
            <person name="Chevret D."/>
            <person name="Hainaut M."/>
            <person name="Lin J."/>
            <person name="Wang M."/>
            <person name="Pangilinan J."/>
            <person name="Lipzen A."/>
            <person name="Lesage-Meessen L."/>
            <person name="Navarro D."/>
            <person name="Riley R."/>
            <person name="Grigoriev I.V."/>
            <person name="Zhou S."/>
            <person name="Raouche S."/>
            <person name="Rosso M.N."/>
        </authorList>
    </citation>
    <scope>NUCLEOTIDE SEQUENCE [LARGE SCALE GENOMIC DNA]</scope>
    <source>
        <strain evidence="2 4">BRFM 1820</strain>
    </source>
</reference>
<dbReference type="InterPro" id="IPR006084">
    <property type="entry name" value="XPG/Rad2"/>
</dbReference>
<protein>
    <submittedName>
        <fullName evidence="2">PIN domain-like protein</fullName>
    </submittedName>
</protein>
<dbReference type="SUPFAM" id="SSF88723">
    <property type="entry name" value="PIN domain-like"/>
    <property type="match status" value="1"/>
</dbReference>
<dbReference type="InterPro" id="IPR036279">
    <property type="entry name" value="5-3_exonuclease_C_sf"/>
</dbReference>
<dbReference type="PRINTS" id="PR00853">
    <property type="entry name" value="XPGRADSUPER"/>
</dbReference>
<dbReference type="InterPro" id="IPR006086">
    <property type="entry name" value="XPG-I_dom"/>
</dbReference>
<evidence type="ECO:0000313" key="3">
    <source>
        <dbReference type="EMBL" id="RDX40687.1"/>
    </source>
</evidence>
<sequence length="349" mass="38073">MGVNGLWELVAPATEYRDLTALALEGMGLLSSPTTLYRVGVDASLWFCQIQAAMGKGGPRNWQKGKNAELRTLFFRLANLFNKPLAIVFVGDGPDRPGNKRDTNVGKKSHWLTTDMKNLVVAFGFDWIDAPAEAEAELASMSQAGLIDAVLSDDGDTLMFGAVAVIRKSRCSFSRKEDGDVVAIYRASSILDNPAVQMTRGGLVLLAVLAGGDYNKGLYNCGFKIAHGLARYGLGDALLACVTNSVDDVSLRAALSKWRQELLRLLRSDPHGYIGQRCVSLAAAVPEDFPVPSIVCAYARPLTTSPDNFDLAEICSLCKTHFSWDEEELHKRMRKLVWPGAVLRLFTDA</sequence>
<dbReference type="Gene3D" id="3.40.50.1010">
    <property type="entry name" value="5'-nuclease"/>
    <property type="match status" value="2"/>
</dbReference>
<dbReference type="Pfam" id="PF00867">
    <property type="entry name" value="XPG_I"/>
    <property type="match status" value="1"/>
</dbReference>
<evidence type="ECO:0000313" key="4">
    <source>
        <dbReference type="Proteomes" id="UP000256964"/>
    </source>
</evidence>
<dbReference type="OrthoDB" id="2959108at2759"/>
<feature type="domain" description="XPG-I" evidence="1">
    <location>
        <begin position="121"/>
        <end position="196"/>
    </location>
</feature>
<dbReference type="AlphaFoldDB" id="A0A371CJE0"/>
<dbReference type="PANTHER" id="PTHR11081:SF75">
    <property type="entry name" value="ENDONUCLEASE, PUTATIVE (AFU_ORTHOLOGUE AFUA_3G13260)-RELATED"/>
    <property type="match status" value="1"/>
</dbReference>
<dbReference type="SUPFAM" id="SSF47807">
    <property type="entry name" value="5' to 3' exonuclease, C-terminal subdomain"/>
    <property type="match status" value="1"/>
</dbReference>
<dbReference type="STRING" id="139420.A0A371CJE0"/>
<dbReference type="GO" id="GO:0006281">
    <property type="term" value="P:DNA repair"/>
    <property type="evidence" value="ECO:0007669"/>
    <property type="project" value="UniProtKB-ARBA"/>
</dbReference>
<accession>A0A371CJE0</accession>